<dbReference type="InterPro" id="IPR036397">
    <property type="entry name" value="RNaseH_sf"/>
</dbReference>
<dbReference type="Gene3D" id="3.30.420.10">
    <property type="entry name" value="Ribonuclease H-like superfamily/Ribonuclease H"/>
    <property type="match status" value="1"/>
</dbReference>
<organism evidence="6 7">
    <name type="scientific">Luteimicrobium subarcticum</name>
    <dbReference type="NCBI Taxonomy" id="620910"/>
    <lineage>
        <taxon>Bacteria</taxon>
        <taxon>Bacillati</taxon>
        <taxon>Actinomycetota</taxon>
        <taxon>Actinomycetes</taxon>
        <taxon>Micrococcales</taxon>
        <taxon>Luteimicrobium</taxon>
    </lineage>
</organism>
<gene>
    <name evidence="6" type="ORF">CLV34_0710</name>
</gene>
<dbReference type="CDD" id="cd06127">
    <property type="entry name" value="DEDDh"/>
    <property type="match status" value="1"/>
</dbReference>
<keyword evidence="2" id="KW-0378">Hydrolase</keyword>
<dbReference type="SMART" id="SM00479">
    <property type="entry name" value="EXOIII"/>
    <property type="match status" value="1"/>
</dbReference>
<dbReference type="GO" id="GO:0008408">
    <property type="term" value="F:3'-5' exonuclease activity"/>
    <property type="evidence" value="ECO:0007669"/>
    <property type="project" value="TreeGrafter"/>
</dbReference>
<keyword evidence="7" id="KW-1185">Reference proteome</keyword>
<feature type="region of interest" description="Disordered" evidence="4">
    <location>
        <begin position="1"/>
        <end position="27"/>
    </location>
</feature>
<evidence type="ECO:0000313" key="7">
    <source>
        <dbReference type="Proteomes" id="UP000231586"/>
    </source>
</evidence>
<evidence type="ECO:0000256" key="2">
    <source>
        <dbReference type="ARBA" id="ARBA00022801"/>
    </source>
</evidence>
<evidence type="ECO:0000259" key="5">
    <source>
        <dbReference type="SMART" id="SM00479"/>
    </source>
</evidence>
<keyword evidence="3" id="KW-0269">Exonuclease</keyword>
<dbReference type="OrthoDB" id="9791657at2"/>
<evidence type="ECO:0000256" key="3">
    <source>
        <dbReference type="ARBA" id="ARBA00022839"/>
    </source>
</evidence>
<dbReference type="GO" id="GO:0003676">
    <property type="term" value="F:nucleic acid binding"/>
    <property type="evidence" value="ECO:0007669"/>
    <property type="project" value="InterPro"/>
</dbReference>
<dbReference type="PANTHER" id="PTHR30231:SF4">
    <property type="entry name" value="PROTEIN NEN2"/>
    <property type="match status" value="1"/>
</dbReference>
<protein>
    <submittedName>
        <fullName evidence="6">DNA polymerase-3 subunit epsilon</fullName>
    </submittedName>
</protein>
<dbReference type="SUPFAM" id="SSF53098">
    <property type="entry name" value="Ribonuclease H-like"/>
    <property type="match status" value="1"/>
</dbReference>
<proteinExistence type="predicted"/>
<name>A0A2M8WVB1_9MICO</name>
<comment type="caution">
    <text evidence="6">The sequence shown here is derived from an EMBL/GenBank/DDBJ whole genome shotgun (WGS) entry which is preliminary data.</text>
</comment>
<dbReference type="Pfam" id="PF00929">
    <property type="entry name" value="RNase_T"/>
    <property type="match status" value="1"/>
</dbReference>
<keyword evidence="1" id="KW-0540">Nuclease</keyword>
<dbReference type="NCBIfam" id="NF005927">
    <property type="entry name" value="PRK07942.1"/>
    <property type="match status" value="1"/>
</dbReference>
<feature type="domain" description="Exonuclease" evidence="5">
    <location>
        <begin position="17"/>
        <end position="202"/>
    </location>
</feature>
<dbReference type="InterPro" id="IPR012337">
    <property type="entry name" value="RNaseH-like_sf"/>
</dbReference>
<dbReference type="PANTHER" id="PTHR30231">
    <property type="entry name" value="DNA POLYMERASE III SUBUNIT EPSILON"/>
    <property type="match status" value="1"/>
</dbReference>
<feature type="region of interest" description="Disordered" evidence="4">
    <location>
        <begin position="224"/>
        <end position="251"/>
    </location>
</feature>
<dbReference type="Proteomes" id="UP000231586">
    <property type="component" value="Unassembled WGS sequence"/>
</dbReference>
<dbReference type="RefSeq" id="WP_100348810.1">
    <property type="nucleotide sequence ID" value="NZ_PGTZ01000006.1"/>
</dbReference>
<accession>A0A2M8WVB1</accession>
<dbReference type="EMBL" id="PGTZ01000006">
    <property type="protein sequence ID" value="PJI94862.1"/>
    <property type="molecule type" value="Genomic_DNA"/>
</dbReference>
<evidence type="ECO:0000256" key="4">
    <source>
        <dbReference type="SAM" id="MobiDB-lite"/>
    </source>
</evidence>
<dbReference type="AlphaFoldDB" id="A0A2M8WVB1"/>
<feature type="compositionally biased region" description="Low complexity" evidence="4">
    <location>
        <begin position="232"/>
        <end position="251"/>
    </location>
</feature>
<sequence>MSTPHAHVPGPSWTTSPLLGVDTETTGVDPRTDRVVSAALVHRDGVVTEVRTWLVDPGVEIPEAATAVHGITTAHARERGQDPVTALEQVAAQLHEASAEGVPVVAFNASYDLDILEAELARNGLRTLRERLGHDVGPVIDPFVLDRALDPERPGPRTLGATCAVYGVLDPDGERAASLHAADVDVIATLDLLAAMAARFPHLAALDVPALERLQDETRRAWAQRRAEAAAERAQAARTSGGTSASADPTV</sequence>
<evidence type="ECO:0000313" key="6">
    <source>
        <dbReference type="EMBL" id="PJI94862.1"/>
    </source>
</evidence>
<dbReference type="InterPro" id="IPR013520">
    <property type="entry name" value="Ribonucl_H"/>
</dbReference>
<evidence type="ECO:0000256" key="1">
    <source>
        <dbReference type="ARBA" id="ARBA00022722"/>
    </source>
</evidence>
<dbReference type="GO" id="GO:0005829">
    <property type="term" value="C:cytosol"/>
    <property type="evidence" value="ECO:0007669"/>
    <property type="project" value="TreeGrafter"/>
</dbReference>
<reference evidence="6 7" key="1">
    <citation type="submission" date="2017-11" db="EMBL/GenBank/DDBJ databases">
        <title>Genomic Encyclopedia of Archaeal and Bacterial Type Strains, Phase II (KMG-II): From Individual Species to Whole Genera.</title>
        <authorList>
            <person name="Goeker M."/>
        </authorList>
    </citation>
    <scope>NUCLEOTIDE SEQUENCE [LARGE SCALE GENOMIC DNA]</scope>
    <source>
        <strain evidence="6 7">DSM 22413</strain>
    </source>
</reference>